<feature type="region of interest" description="Disordered" evidence="1">
    <location>
        <begin position="177"/>
        <end position="227"/>
    </location>
</feature>
<feature type="transmembrane region" description="Helical" evidence="2">
    <location>
        <begin position="31"/>
        <end position="49"/>
    </location>
</feature>
<comment type="caution">
    <text evidence="3">The sequence shown here is derived from an EMBL/GenBank/DDBJ whole genome shotgun (WGS) entry which is preliminary data.</text>
</comment>
<dbReference type="Proteomes" id="UP000655287">
    <property type="component" value="Unassembled WGS sequence"/>
</dbReference>
<keyword evidence="2" id="KW-1133">Transmembrane helix</keyword>
<evidence type="ECO:0000256" key="2">
    <source>
        <dbReference type="SAM" id="Phobius"/>
    </source>
</evidence>
<organism evidence="3 4">
    <name type="scientific">Sphaerisporangium rufum</name>
    <dbReference type="NCBI Taxonomy" id="1381558"/>
    <lineage>
        <taxon>Bacteria</taxon>
        <taxon>Bacillati</taxon>
        <taxon>Actinomycetota</taxon>
        <taxon>Actinomycetes</taxon>
        <taxon>Streptosporangiales</taxon>
        <taxon>Streptosporangiaceae</taxon>
        <taxon>Sphaerisporangium</taxon>
    </lineage>
</organism>
<keyword evidence="2" id="KW-0472">Membrane</keyword>
<dbReference type="EMBL" id="BOOU01000014">
    <property type="protein sequence ID" value="GII76179.1"/>
    <property type="molecule type" value="Genomic_DNA"/>
</dbReference>
<sequence>MNAAPALQALADVAGGHGHGRLAPPGMTGPLLLAGAAALAGVAAGRLLARRGLLPRRHAAWLCAVALAVPFLVVPATAATPGGPAPATGRRGGADAAECASAELGALAAGGRAPAGCPADRLAAPDAAALRSIVRFLAGRGERAVALAADGSPRGAAAAAEVRAAAARARITVTAPDTAPGTAAGAAPGSASVTAPGSTAGAPPGTASGSTAGAVPGSASGAAPGTASGAVRRPLIVVGGWTAAGEAVRAVAAGRLVAQGTYLAPWLLAAPLLAPSAGQLIPLRYAPGDAGPAAYLAALAELRPGEPATSSGYAAWRRARGEVRTGPATLYAAARLYVPGSGGLAVPGAGAAGGAAAQNAAAGNAAPRNTAAGNTAAGNTAAGRAAAGNATAGNATAHHGTGGWLPNGMIIPVSGPLDDR</sequence>
<feature type="transmembrane region" description="Helical" evidence="2">
    <location>
        <begin position="61"/>
        <end position="78"/>
    </location>
</feature>
<evidence type="ECO:0000313" key="4">
    <source>
        <dbReference type="Proteomes" id="UP000655287"/>
    </source>
</evidence>
<evidence type="ECO:0000313" key="3">
    <source>
        <dbReference type="EMBL" id="GII76179.1"/>
    </source>
</evidence>
<dbReference type="RefSeq" id="WP_203982817.1">
    <property type="nucleotide sequence ID" value="NZ_BOOU01000014.1"/>
</dbReference>
<reference evidence="3" key="1">
    <citation type="submission" date="2021-01" db="EMBL/GenBank/DDBJ databases">
        <title>Whole genome shotgun sequence of Sphaerisporangium rufum NBRC 109079.</title>
        <authorList>
            <person name="Komaki H."/>
            <person name="Tamura T."/>
        </authorList>
    </citation>
    <scope>NUCLEOTIDE SEQUENCE</scope>
    <source>
        <strain evidence="3">NBRC 109079</strain>
    </source>
</reference>
<evidence type="ECO:0000256" key="1">
    <source>
        <dbReference type="SAM" id="MobiDB-lite"/>
    </source>
</evidence>
<proteinExistence type="predicted"/>
<gene>
    <name evidence="3" type="ORF">Sru01_11610</name>
</gene>
<feature type="region of interest" description="Disordered" evidence="1">
    <location>
        <begin position="392"/>
        <end position="420"/>
    </location>
</feature>
<keyword evidence="2" id="KW-0812">Transmembrane</keyword>
<name>A0A919QXX8_9ACTN</name>
<accession>A0A919QXX8</accession>
<protein>
    <submittedName>
        <fullName evidence="3">Uncharacterized protein</fullName>
    </submittedName>
</protein>
<keyword evidence="4" id="KW-1185">Reference proteome</keyword>
<dbReference type="AlphaFoldDB" id="A0A919QXX8"/>